<organism evidence="9 10">
    <name type="scientific">Shiella aurantiaca</name>
    <dbReference type="NCBI Taxonomy" id="3058365"/>
    <lineage>
        <taxon>Bacteria</taxon>
        <taxon>Pseudomonadati</taxon>
        <taxon>Bacteroidota</taxon>
        <taxon>Cytophagia</taxon>
        <taxon>Cytophagales</taxon>
        <taxon>Shiellaceae</taxon>
        <taxon>Shiella</taxon>
    </lineage>
</organism>
<keyword evidence="5 7" id="KW-1133">Transmembrane helix</keyword>
<sequence>MKAVFTLYKNAFGGLSTPAWMLALVMLVNRSGTMVIPFLSIYLTGELGFSIQQAGYILSIFGLGSMVGSYLGGYLSDKIGHFWVQCSSLVLSGLLFFWVVQVRSFHWLGLSIFILSIIAESLRPANISSVASYAKPENITRAFSLNRMAINLGFSIGPALGGLLAGISFKWLFIADGFTCIGAGLLFFLYFRTRKGHEAHKSKEALTQQELRKPHKDRLFLAFVLLATSYAVVFFQLFGTLPLYYREVYALSEGKIGGLLGINGFVIFAFEMILVYLIGQRFRSHVLIIAGVLLNGFGFVFLNLMPGPMWLIPGMVMLSFAEILVLPFLSTLVVARAGTRNRGAYMGVYTLSFSLAHVLAPYLGTHLVANYGFDTLWWASGALSIFTALGMWVVVRKME</sequence>
<feature type="transmembrane region" description="Helical" evidence="7">
    <location>
        <begin position="20"/>
        <end position="43"/>
    </location>
</feature>
<dbReference type="SUPFAM" id="SSF103473">
    <property type="entry name" value="MFS general substrate transporter"/>
    <property type="match status" value="1"/>
</dbReference>
<feature type="transmembrane region" description="Helical" evidence="7">
    <location>
        <begin position="105"/>
        <end position="122"/>
    </location>
</feature>
<proteinExistence type="predicted"/>
<dbReference type="PRINTS" id="PR01035">
    <property type="entry name" value="TCRTETA"/>
</dbReference>
<dbReference type="PANTHER" id="PTHR23517:SF3">
    <property type="entry name" value="INTEGRAL MEMBRANE TRANSPORT PROTEIN"/>
    <property type="match status" value="1"/>
</dbReference>
<feature type="transmembrane region" description="Helical" evidence="7">
    <location>
        <begin position="55"/>
        <end position="75"/>
    </location>
</feature>
<name>A0ABT8F8Y9_9BACT</name>
<gene>
    <name evidence="9" type="ORF">QWY31_15180</name>
</gene>
<comment type="caution">
    <text evidence="9">The sequence shown here is derived from an EMBL/GenBank/DDBJ whole genome shotgun (WGS) entry which is preliminary data.</text>
</comment>
<keyword evidence="3" id="KW-1003">Cell membrane</keyword>
<evidence type="ECO:0000256" key="7">
    <source>
        <dbReference type="SAM" id="Phobius"/>
    </source>
</evidence>
<dbReference type="InterPro" id="IPR001958">
    <property type="entry name" value="Tet-R_TetA/multi-R_MdtG-like"/>
</dbReference>
<keyword evidence="2" id="KW-0813">Transport</keyword>
<feature type="transmembrane region" description="Helical" evidence="7">
    <location>
        <begin position="286"/>
        <end position="304"/>
    </location>
</feature>
<keyword evidence="10" id="KW-1185">Reference proteome</keyword>
<evidence type="ECO:0000259" key="8">
    <source>
        <dbReference type="PROSITE" id="PS50850"/>
    </source>
</evidence>
<evidence type="ECO:0000256" key="2">
    <source>
        <dbReference type="ARBA" id="ARBA00022448"/>
    </source>
</evidence>
<feature type="transmembrane region" description="Helical" evidence="7">
    <location>
        <begin position="346"/>
        <end position="364"/>
    </location>
</feature>
<evidence type="ECO:0000256" key="3">
    <source>
        <dbReference type="ARBA" id="ARBA00022475"/>
    </source>
</evidence>
<dbReference type="InterPro" id="IPR050171">
    <property type="entry name" value="MFS_Transporters"/>
</dbReference>
<reference evidence="9" key="1">
    <citation type="submission" date="2023-06" db="EMBL/GenBank/DDBJ databases">
        <title>Cytophagales bacterium Strain LB-30, isolated from soil.</title>
        <authorList>
            <person name="Liu B."/>
        </authorList>
    </citation>
    <scope>NUCLEOTIDE SEQUENCE</scope>
    <source>
        <strain evidence="9">LB-30</strain>
    </source>
</reference>
<dbReference type="PANTHER" id="PTHR23517">
    <property type="entry name" value="RESISTANCE PROTEIN MDTM, PUTATIVE-RELATED-RELATED"/>
    <property type="match status" value="1"/>
</dbReference>
<keyword evidence="6 7" id="KW-0472">Membrane</keyword>
<feature type="transmembrane region" description="Helical" evidence="7">
    <location>
        <begin position="82"/>
        <end position="99"/>
    </location>
</feature>
<evidence type="ECO:0000313" key="9">
    <source>
        <dbReference type="EMBL" id="MDN4166853.1"/>
    </source>
</evidence>
<feature type="transmembrane region" description="Helical" evidence="7">
    <location>
        <begin position="171"/>
        <end position="191"/>
    </location>
</feature>
<evidence type="ECO:0000256" key="4">
    <source>
        <dbReference type="ARBA" id="ARBA00022692"/>
    </source>
</evidence>
<dbReference type="Pfam" id="PF07690">
    <property type="entry name" value="MFS_1"/>
    <property type="match status" value="1"/>
</dbReference>
<dbReference type="EMBL" id="JAUHJS010000008">
    <property type="protein sequence ID" value="MDN4166853.1"/>
    <property type="molecule type" value="Genomic_DNA"/>
</dbReference>
<dbReference type="Proteomes" id="UP001168552">
    <property type="component" value="Unassembled WGS sequence"/>
</dbReference>
<feature type="transmembrane region" description="Helical" evidence="7">
    <location>
        <begin position="310"/>
        <end position="334"/>
    </location>
</feature>
<keyword evidence="4 7" id="KW-0812">Transmembrane</keyword>
<dbReference type="InterPro" id="IPR036259">
    <property type="entry name" value="MFS_trans_sf"/>
</dbReference>
<evidence type="ECO:0000256" key="1">
    <source>
        <dbReference type="ARBA" id="ARBA00004651"/>
    </source>
</evidence>
<protein>
    <submittedName>
        <fullName evidence="9">MFS transporter</fullName>
    </submittedName>
</protein>
<dbReference type="PROSITE" id="PS50850">
    <property type="entry name" value="MFS"/>
    <property type="match status" value="1"/>
</dbReference>
<evidence type="ECO:0000256" key="5">
    <source>
        <dbReference type="ARBA" id="ARBA00022989"/>
    </source>
</evidence>
<feature type="transmembrane region" description="Helical" evidence="7">
    <location>
        <begin position="258"/>
        <end position="279"/>
    </location>
</feature>
<dbReference type="InterPro" id="IPR011701">
    <property type="entry name" value="MFS"/>
</dbReference>
<dbReference type="Gene3D" id="1.20.1250.20">
    <property type="entry name" value="MFS general substrate transporter like domains"/>
    <property type="match status" value="1"/>
</dbReference>
<feature type="domain" description="Major facilitator superfamily (MFS) profile" evidence="8">
    <location>
        <begin position="18"/>
        <end position="399"/>
    </location>
</feature>
<dbReference type="RefSeq" id="WP_320005389.1">
    <property type="nucleotide sequence ID" value="NZ_JAUHJS010000008.1"/>
</dbReference>
<evidence type="ECO:0000313" key="10">
    <source>
        <dbReference type="Proteomes" id="UP001168552"/>
    </source>
</evidence>
<evidence type="ECO:0000256" key="6">
    <source>
        <dbReference type="ARBA" id="ARBA00023136"/>
    </source>
</evidence>
<feature type="transmembrane region" description="Helical" evidence="7">
    <location>
        <begin position="219"/>
        <end position="238"/>
    </location>
</feature>
<comment type="subcellular location">
    <subcellularLocation>
        <location evidence="1">Cell membrane</location>
        <topology evidence="1">Multi-pass membrane protein</topology>
    </subcellularLocation>
</comment>
<accession>A0ABT8F8Y9</accession>
<feature type="transmembrane region" description="Helical" evidence="7">
    <location>
        <begin position="376"/>
        <end position="395"/>
    </location>
</feature>
<dbReference type="InterPro" id="IPR020846">
    <property type="entry name" value="MFS_dom"/>
</dbReference>
<feature type="transmembrane region" description="Helical" evidence="7">
    <location>
        <begin position="143"/>
        <end position="165"/>
    </location>
</feature>